<protein>
    <submittedName>
        <fullName evidence="1">Uncharacterized protein</fullName>
    </submittedName>
</protein>
<dbReference type="AlphaFoldDB" id="A0A1Y1ZRW0"/>
<sequence>MVTLHLYAPRSNQGYDSVDTLDLYCTGRGSSAISEHISRSQIVQLNLFSGQL</sequence>
<evidence type="ECO:0000313" key="2">
    <source>
        <dbReference type="Proteomes" id="UP000193144"/>
    </source>
</evidence>
<dbReference type="STRING" id="1231657.A0A1Y1ZRW0"/>
<accession>A0A1Y1ZRW0</accession>
<dbReference type="EMBL" id="MCFA01000046">
    <property type="protein sequence ID" value="ORY12999.1"/>
    <property type="molecule type" value="Genomic_DNA"/>
</dbReference>
<keyword evidence="2" id="KW-1185">Reference proteome</keyword>
<dbReference type="OrthoDB" id="3799540at2759"/>
<gene>
    <name evidence="1" type="ORF">BCR34DRAFT_563016</name>
</gene>
<dbReference type="Proteomes" id="UP000193144">
    <property type="component" value="Unassembled WGS sequence"/>
</dbReference>
<comment type="caution">
    <text evidence="1">The sequence shown here is derived from an EMBL/GenBank/DDBJ whole genome shotgun (WGS) entry which is preliminary data.</text>
</comment>
<reference evidence="1 2" key="1">
    <citation type="submission" date="2016-07" db="EMBL/GenBank/DDBJ databases">
        <title>Pervasive Adenine N6-methylation of Active Genes in Fungi.</title>
        <authorList>
            <consortium name="DOE Joint Genome Institute"/>
            <person name="Mondo S.J."/>
            <person name="Dannebaum R.O."/>
            <person name="Kuo R.C."/>
            <person name="Labutti K."/>
            <person name="Haridas S."/>
            <person name="Kuo A."/>
            <person name="Salamov A."/>
            <person name="Ahrendt S.R."/>
            <person name="Lipzen A."/>
            <person name="Sullivan W."/>
            <person name="Andreopoulos W.B."/>
            <person name="Clum A."/>
            <person name="Lindquist E."/>
            <person name="Daum C."/>
            <person name="Ramamoorthy G.K."/>
            <person name="Gryganskyi A."/>
            <person name="Culley D."/>
            <person name="Magnuson J.K."/>
            <person name="James T.Y."/>
            <person name="O'Malley M.A."/>
            <person name="Stajich J.E."/>
            <person name="Spatafora J.W."/>
            <person name="Visel A."/>
            <person name="Grigoriev I.V."/>
        </authorList>
    </citation>
    <scope>NUCLEOTIDE SEQUENCE [LARGE SCALE GENOMIC DNA]</scope>
    <source>
        <strain evidence="1 2">CBS 115471</strain>
    </source>
</reference>
<evidence type="ECO:0000313" key="1">
    <source>
        <dbReference type="EMBL" id="ORY12999.1"/>
    </source>
</evidence>
<proteinExistence type="predicted"/>
<organism evidence="1 2">
    <name type="scientific">Clohesyomyces aquaticus</name>
    <dbReference type="NCBI Taxonomy" id="1231657"/>
    <lineage>
        <taxon>Eukaryota</taxon>
        <taxon>Fungi</taxon>
        <taxon>Dikarya</taxon>
        <taxon>Ascomycota</taxon>
        <taxon>Pezizomycotina</taxon>
        <taxon>Dothideomycetes</taxon>
        <taxon>Pleosporomycetidae</taxon>
        <taxon>Pleosporales</taxon>
        <taxon>Lindgomycetaceae</taxon>
        <taxon>Clohesyomyces</taxon>
    </lineage>
</organism>
<name>A0A1Y1ZRW0_9PLEO</name>